<dbReference type="EMBL" id="KB446558">
    <property type="protein sequence ID" value="EME83571.1"/>
    <property type="molecule type" value="Genomic_DNA"/>
</dbReference>
<evidence type="ECO:0000313" key="2">
    <source>
        <dbReference type="EMBL" id="EME83571.1"/>
    </source>
</evidence>
<keyword evidence="1" id="KW-0175">Coiled coil</keyword>
<dbReference type="GeneID" id="19341843"/>
<proteinExistence type="predicted"/>
<evidence type="ECO:0000313" key="3">
    <source>
        <dbReference type="Proteomes" id="UP000016932"/>
    </source>
</evidence>
<accession>M3AG54</accession>
<sequence>MWLSEPCVHLKDRDEQWWAAYNVLYNPGAEQASKQGRIDFNDMPDWDAIPLENIPVAYDLVVMAEKDARIAELEQNLKTTTENIQRAQQDLDAATQSLQDMTTKSQSQQDLLYTLWQRICASGCTDTYLRGMVQRTAPELLDLNEQDNCKTTRWKGKQAAAIGPVIPNDEHTFVLDSTLSGVEESPGDSGIWPDL</sequence>
<protein>
    <submittedName>
        <fullName evidence="2">Uncharacterized protein</fullName>
    </submittedName>
</protein>
<gene>
    <name evidence="2" type="ORF">MYCFIDRAFT_81595</name>
</gene>
<organism evidence="2 3">
    <name type="scientific">Pseudocercospora fijiensis (strain CIRAD86)</name>
    <name type="common">Black leaf streak disease fungus</name>
    <name type="synonym">Mycosphaerella fijiensis</name>
    <dbReference type="NCBI Taxonomy" id="383855"/>
    <lineage>
        <taxon>Eukaryota</taxon>
        <taxon>Fungi</taxon>
        <taxon>Dikarya</taxon>
        <taxon>Ascomycota</taxon>
        <taxon>Pezizomycotina</taxon>
        <taxon>Dothideomycetes</taxon>
        <taxon>Dothideomycetidae</taxon>
        <taxon>Mycosphaerellales</taxon>
        <taxon>Mycosphaerellaceae</taxon>
        <taxon>Pseudocercospora</taxon>
    </lineage>
</organism>
<dbReference type="AlphaFoldDB" id="M3AG54"/>
<keyword evidence="3" id="KW-1185">Reference proteome</keyword>
<feature type="coiled-coil region" evidence="1">
    <location>
        <begin position="63"/>
        <end position="104"/>
    </location>
</feature>
<evidence type="ECO:0000256" key="1">
    <source>
        <dbReference type="SAM" id="Coils"/>
    </source>
</evidence>
<dbReference type="Proteomes" id="UP000016932">
    <property type="component" value="Unassembled WGS sequence"/>
</dbReference>
<dbReference type="HOGENOM" id="CLU_1396902_0_0_1"/>
<reference evidence="2 3" key="1">
    <citation type="journal article" date="2012" name="PLoS Pathog.">
        <title>Diverse lifestyles and strategies of plant pathogenesis encoded in the genomes of eighteen Dothideomycetes fungi.</title>
        <authorList>
            <person name="Ohm R.A."/>
            <person name="Feau N."/>
            <person name="Henrissat B."/>
            <person name="Schoch C.L."/>
            <person name="Horwitz B.A."/>
            <person name="Barry K.W."/>
            <person name="Condon B.J."/>
            <person name="Copeland A.C."/>
            <person name="Dhillon B."/>
            <person name="Glaser F."/>
            <person name="Hesse C.N."/>
            <person name="Kosti I."/>
            <person name="LaButti K."/>
            <person name="Lindquist E.A."/>
            <person name="Lucas S."/>
            <person name="Salamov A.A."/>
            <person name="Bradshaw R.E."/>
            <person name="Ciuffetti L."/>
            <person name="Hamelin R.C."/>
            <person name="Kema G.H.J."/>
            <person name="Lawrence C."/>
            <person name="Scott J.A."/>
            <person name="Spatafora J.W."/>
            <person name="Turgeon B.G."/>
            <person name="de Wit P.J.G.M."/>
            <person name="Zhong S."/>
            <person name="Goodwin S.B."/>
            <person name="Grigoriev I.V."/>
        </authorList>
    </citation>
    <scope>NUCLEOTIDE SEQUENCE [LARGE SCALE GENOMIC DNA]</scope>
    <source>
        <strain evidence="2 3">CIRAD86</strain>
    </source>
</reference>
<dbReference type="VEuPathDB" id="FungiDB:MYCFIDRAFT_81595"/>
<name>M3AG54_PSEFD</name>
<dbReference type="RefSeq" id="XP_007926014.1">
    <property type="nucleotide sequence ID" value="XM_007927823.1"/>
</dbReference>
<dbReference type="KEGG" id="pfj:MYCFIDRAFT_81595"/>